<dbReference type="PANTHER" id="PTHR24220">
    <property type="entry name" value="IMPORT ATP-BINDING PROTEIN"/>
    <property type="match status" value="1"/>
</dbReference>
<dbReference type="InterPro" id="IPR017871">
    <property type="entry name" value="ABC_transporter-like_CS"/>
</dbReference>
<dbReference type="HOGENOM" id="CLU_000604_1_22_3"/>
<organism evidence="4 5">
    <name type="scientific">Chamaesiphon minutus (strain ATCC 27169 / PCC 6605)</name>
    <dbReference type="NCBI Taxonomy" id="1173020"/>
    <lineage>
        <taxon>Bacteria</taxon>
        <taxon>Bacillati</taxon>
        <taxon>Cyanobacteriota</taxon>
        <taxon>Cyanophyceae</taxon>
        <taxon>Gomontiellales</taxon>
        <taxon>Chamaesiphonaceae</taxon>
        <taxon>Chamaesiphon</taxon>
    </lineage>
</organism>
<dbReference type="InterPro" id="IPR027417">
    <property type="entry name" value="P-loop_NTPase"/>
</dbReference>
<dbReference type="PATRIC" id="fig|1173020.3.peg.5973"/>
<protein>
    <submittedName>
        <fullName evidence="4">ABC-type phosphate/phosphonate transport system, ATPase component</fullName>
    </submittedName>
</protein>
<gene>
    <name evidence="4" type="ORF">Cha6605_5207</name>
</gene>
<dbReference type="SMART" id="SM00382">
    <property type="entry name" value="AAA"/>
    <property type="match status" value="1"/>
</dbReference>
<proteinExistence type="predicted"/>
<dbReference type="PROSITE" id="PS50893">
    <property type="entry name" value="ABC_TRANSPORTER_2"/>
    <property type="match status" value="1"/>
</dbReference>
<dbReference type="GO" id="GO:0016887">
    <property type="term" value="F:ATP hydrolysis activity"/>
    <property type="evidence" value="ECO:0007669"/>
    <property type="project" value="InterPro"/>
</dbReference>
<dbReference type="Gene3D" id="3.40.50.300">
    <property type="entry name" value="P-loop containing nucleotide triphosphate hydrolases"/>
    <property type="match status" value="1"/>
</dbReference>
<dbReference type="AlphaFoldDB" id="K9UN48"/>
<dbReference type="STRING" id="1173020.Cha6605_5207"/>
<name>K9UN48_CHAP6</name>
<sequence>MSTISSELSSIDIDKQRAKLPNLGSAIRSQAAVSRAKIGNRPILDGIDCEIEQGEFVAILGLNGAGKSSLLRAIAGLMPLKSGSILVNDVPMTPSTRDRARQPLAMLFQGGGLIPQLCALDNVLCGKLGGFSGWQTLRGFPASERQNALELLDRLGMAEFASQPTRQLSGGQQQRVAIARALMRSPQILLADEPVTGLDIMAIQQVMKNLAHLHSEGMTIVTVLHDLALASTYAQTAIIVDRGRVVYHGSSQNLSAQFEQLIES</sequence>
<dbReference type="GO" id="GO:0005886">
    <property type="term" value="C:plasma membrane"/>
    <property type="evidence" value="ECO:0007669"/>
    <property type="project" value="TreeGrafter"/>
</dbReference>
<reference evidence="4 5" key="1">
    <citation type="submission" date="2012-05" db="EMBL/GenBank/DDBJ databases">
        <title>Finished chromosome of genome of Chamaesiphon sp. PCC 6605.</title>
        <authorList>
            <consortium name="US DOE Joint Genome Institute"/>
            <person name="Gugger M."/>
            <person name="Coursin T."/>
            <person name="Rippka R."/>
            <person name="Tandeau De Marsac N."/>
            <person name="Huntemann M."/>
            <person name="Wei C.-L."/>
            <person name="Han J."/>
            <person name="Detter J.C."/>
            <person name="Han C."/>
            <person name="Tapia R."/>
            <person name="Chen A."/>
            <person name="Kyrpides N."/>
            <person name="Mavromatis K."/>
            <person name="Markowitz V."/>
            <person name="Szeto E."/>
            <person name="Ivanova N."/>
            <person name="Pagani I."/>
            <person name="Pati A."/>
            <person name="Goodwin L."/>
            <person name="Nordberg H.P."/>
            <person name="Cantor M.N."/>
            <person name="Hua S.X."/>
            <person name="Woyke T."/>
            <person name="Kerfeld C.A."/>
        </authorList>
    </citation>
    <scope>NUCLEOTIDE SEQUENCE [LARGE SCALE GENOMIC DNA]</scope>
    <source>
        <strain evidence="5">ATCC 27169 / PCC 6605</strain>
    </source>
</reference>
<accession>K9UN48</accession>
<keyword evidence="5" id="KW-1185">Reference proteome</keyword>
<evidence type="ECO:0000313" key="4">
    <source>
        <dbReference type="EMBL" id="AFY96098.1"/>
    </source>
</evidence>
<dbReference type="SUPFAM" id="SSF52540">
    <property type="entry name" value="P-loop containing nucleoside triphosphate hydrolases"/>
    <property type="match status" value="1"/>
</dbReference>
<dbReference type="Pfam" id="PF00005">
    <property type="entry name" value="ABC_tran"/>
    <property type="match status" value="1"/>
</dbReference>
<dbReference type="KEGG" id="cmp:Cha6605_5207"/>
<dbReference type="RefSeq" id="WP_015162182.1">
    <property type="nucleotide sequence ID" value="NC_019697.1"/>
</dbReference>
<dbReference type="GO" id="GO:0022857">
    <property type="term" value="F:transmembrane transporter activity"/>
    <property type="evidence" value="ECO:0007669"/>
    <property type="project" value="TreeGrafter"/>
</dbReference>
<evidence type="ECO:0000256" key="2">
    <source>
        <dbReference type="ARBA" id="ARBA00022840"/>
    </source>
</evidence>
<dbReference type="PROSITE" id="PS00211">
    <property type="entry name" value="ABC_TRANSPORTER_1"/>
    <property type="match status" value="1"/>
</dbReference>
<keyword evidence="1" id="KW-0547">Nucleotide-binding</keyword>
<dbReference type="InterPro" id="IPR003439">
    <property type="entry name" value="ABC_transporter-like_ATP-bd"/>
</dbReference>
<evidence type="ECO:0000313" key="5">
    <source>
        <dbReference type="Proteomes" id="UP000010366"/>
    </source>
</evidence>
<dbReference type="InterPro" id="IPR003593">
    <property type="entry name" value="AAA+_ATPase"/>
</dbReference>
<dbReference type="eggNOG" id="COG3638">
    <property type="taxonomic scope" value="Bacteria"/>
</dbReference>
<feature type="domain" description="ABC transporter" evidence="3">
    <location>
        <begin position="27"/>
        <end position="264"/>
    </location>
</feature>
<dbReference type="Proteomes" id="UP000010366">
    <property type="component" value="Chromosome"/>
</dbReference>
<keyword evidence="2" id="KW-0067">ATP-binding</keyword>
<dbReference type="InterPro" id="IPR015854">
    <property type="entry name" value="ABC_transpr_LolD-like"/>
</dbReference>
<evidence type="ECO:0000256" key="1">
    <source>
        <dbReference type="ARBA" id="ARBA00022741"/>
    </source>
</evidence>
<dbReference type="EMBL" id="CP003600">
    <property type="protein sequence ID" value="AFY96098.1"/>
    <property type="molecule type" value="Genomic_DNA"/>
</dbReference>
<evidence type="ECO:0000259" key="3">
    <source>
        <dbReference type="PROSITE" id="PS50893"/>
    </source>
</evidence>
<dbReference type="GO" id="GO:0005524">
    <property type="term" value="F:ATP binding"/>
    <property type="evidence" value="ECO:0007669"/>
    <property type="project" value="UniProtKB-KW"/>
</dbReference>